<gene>
    <name evidence="1" type="ORF">C8J24_1159</name>
</gene>
<dbReference type="Proteomes" id="UP000240996">
    <property type="component" value="Unassembled WGS sequence"/>
</dbReference>
<keyword evidence="2" id="KW-1185">Reference proteome</keyword>
<evidence type="ECO:0000313" key="1">
    <source>
        <dbReference type="EMBL" id="PTM47757.1"/>
    </source>
</evidence>
<dbReference type="EMBL" id="PZZN01000001">
    <property type="protein sequence ID" value="PTM47757.1"/>
    <property type="molecule type" value="Genomic_DNA"/>
</dbReference>
<reference evidence="1 2" key="1">
    <citation type="submission" date="2018-04" db="EMBL/GenBank/DDBJ databases">
        <title>Genomic Encyclopedia of Type Strains, Phase III (KMG-III): the genomes of soil and plant-associated and newly described type strains.</title>
        <authorList>
            <person name="Whitman W."/>
        </authorList>
    </citation>
    <scope>NUCLEOTIDE SEQUENCE [LARGE SCALE GENOMIC DNA]</scope>
    <source>
        <strain evidence="1 2">NW12</strain>
    </source>
</reference>
<name>A0A2T4YVB8_9SPHN</name>
<dbReference type="RefSeq" id="WP_167396704.1">
    <property type="nucleotide sequence ID" value="NZ_JAPZPU010000001.1"/>
</dbReference>
<accession>A0A2T4YVB8</accession>
<evidence type="ECO:0000313" key="2">
    <source>
        <dbReference type="Proteomes" id="UP000240996"/>
    </source>
</evidence>
<sequence>MRNLIKSSFLWQFTGGFVLGALGLLAFQPAEATQPVYGAPVHTAPAQH</sequence>
<dbReference type="AlphaFoldDB" id="A0A2T4YVB8"/>
<comment type="caution">
    <text evidence="1">The sequence shown here is derived from an EMBL/GenBank/DDBJ whole genome shotgun (WGS) entry which is preliminary data.</text>
</comment>
<organism evidence="1 2">
    <name type="scientific">Sphingomonas aerolata</name>
    <dbReference type="NCBI Taxonomy" id="185951"/>
    <lineage>
        <taxon>Bacteria</taxon>
        <taxon>Pseudomonadati</taxon>
        <taxon>Pseudomonadota</taxon>
        <taxon>Alphaproteobacteria</taxon>
        <taxon>Sphingomonadales</taxon>
        <taxon>Sphingomonadaceae</taxon>
        <taxon>Sphingomonas</taxon>
    </lineage>
</organism>
<proteinExistence type="predicted"/>
<protein>
    <submittedName>
        <fullName evidence="1">Uncharacterized protein</fullName>
    </submittedName>
</protein>